<evidence type="ECO:0000256" key="1">
    <source>
        <dbReference type="SAM" id="MobiDB-lite"/>
    </source>
</evidence>
<evidence type="ECO:0000313" key="3">
    <source>
        <dbReference type="Proteomes" id="UP000179627"/>
    </source>
</evidence>
<reference evidence="3" key="1">
    <citation type="submission" date="2016-07" db="EMBL/GenBank/DDBJ databases">
        <title>Sequence Frankia sp. strain CcI1.17.</title>
        <authorList>
            <person name="Ghodhbane-Gtari F."/>
            <person name="Swanson E."/>
            <person name="Gueddou A."/>
            <person name="Morris K."/>
            <person name="Hezbri K."/>
            <person name="Ktari A."/>
            <person name="Nouioui I."/>
            <person name="Abebe-Akele F."/>
            <person name="Simpson S."/>
            <person name="Thomas K."/>
            <person name="Gtari M."/>
            <person name="Tisa L.S."/>
            <person name="Hurst S."/>
        </authorList>
    </citation>
    <scope>NUCLEOTIDE SEQUENCE [LARGE SCALE GENOMIC DNA]</scope>
    <source>
        <strain evidence="3">Cc1.17</strain>
    </source>
</reference>
<organism evidence="2 3">
    <name type="scientific">Parafrankia colletiae</name>
    <dbReference type="NCBI Taxonomy" id="573497"/>
    <lineage>
        <taxon>Bacteria</taxon>
        <taxon>Bacillati</taxon>
        <taxon>Actinomycetota</taxon>
        <taxon>Actinomycetes</taxon>
        <taxon>Frankiales</taxon>
        <taxon>Frankiaceae</taxon>
        <taxon>Parafrankia</taxon>
    </lineage>
</organism>
<protein>
    <submittedName>
        <fullName evidence="2">Uncharacterized protein</fullName>
    </submittedName>
</protein>
<comment type="caution">
    <text evidence="2">The sequence shown here is derived from an EMBL/GenBank/DDBJ whole genome shotgun (WGS) entry which is preliminary data.</text>
</comment>
<dbReference type="Pfam" id="PF13376">
    <property type="entry name" value="OmdA"/>
    <property type="match status" value="1"/>
</dbReference>
<dbReference type="EMBL" id="MBLM01000137">
    <property type="protein sequence ID" value="OHV32689.1"/>
    <property type="molecule type" value="Genomic_DNA"/>
</dbReference>
<dbReference type="RefSeq" id="WP_071087631.1">
    <property type="nucleotide sequence ID" value="NZ_MBLM01000137.1"/>
</dbReference>
<sequence>MTAPGAPVGLPTELADALDATADAREQWGLQSEETRQLYARWVAKAAARHTRRKRAERTANYAAAGALHRSVQRQRDRGITQEMISALRVSLVISPIVGVATLLVDGHINWPITITMGLANLGTAVRETWRHPRAPVAPTMTGNGTGRDTAQDPHTRHCHGSAREGAGSGRHHQANADKNEDAGST</sequence>
<name>A0A1S1QGH8_9ACTN</name>
<keyword evidence="3" id="KW-1185">Reference proteome</keyword>
<proteinExistence type="predicted"/>
<dbReference type="OrthoDB" id="9979913at2"/>
<feature type="region of interest" description="Disordered" evidence="1">
    <location>
        <begin position="134"/>
        <end position="186"/>
    </location>
</feature>
<dbReference type="AlphaFoldDB" id="A0A1S1QGH8"/>
<evidence type="ECO:0000313" key="2">
    <source>
        <dbReference type="EMBL" id="OHV32689.1"/>
    </source>
</evidence>
<gene>
    <name evidence="2" type="ORF">CC117_24380</name>
</gene>
<dbReference type="Proteomes" id="UP000179627">
    <property type="component" value="Unassembled WGS sequence"/>
</dbReference>
<feature type="compositionally biased region" description="Basic and acidic residues" evidence="1">
    <location>
        <begin position="175"/>
        <end position="186"/>
    </location>
</feature>
<accession>A0A1S1QGH8</accession>